<feature type="domain" description="VOC" evidence="2">
    <location>
        <begin position="4"/>
        <end position="139"/>
    </location>
</feature>
<evidence type="ECO:0000313" key="5">
    <source>
        <dbReference type="EMBL" id="UXZ44004.1"/>
    </source>
</evidence>
<evidence type="ECO:0000313" key="3">
    <source>
        <dbReference type="EMBL" id="MEE1879226.1"/>
    </source>
</evidence>
<dbReference type="InterPro" id="IPR037523">
    <property type="entry name" value="VOC_core"/>
</dbReference>
<dbReference type="PANTHER" id="PTHR43048">
    <property type="entry name" value="METHYLMALONYL-COA EPIMERASE"/>
    <property type="match status" value="1"/>
</dbReference>
<proteinExistence type="predicted"/>
<accession>A0A1H9JEN9</accession>
<reference evidence="5" key="2">
    <citation type="submission" date="2021-08" db="EMBL/GenBank/DDBJ databases">
        <authorList>
            <person name="Yaryura P.M."/>
            <person name="Bianco M.I."/>
            <person name="Morais C."/>
            <person name="Setubal J.C."/>
        </authorList>
    </citation>
    <scope>NUCLEOTIDE SEQUENCE</scope>
    <source>
        <strain evidence="5">AP1</strain>
    </source>
</reference>
<sequence>MDLKFSHVDVLVADLDAACSYYAQVLGADISRPLVWERGGLHVHYAIARVGQERFMLVQPLAGNLKDLLDTHGEGMIYRHCYSTPDIEQAYDQLTANGIQPEDENGKPLAREHLQSPAGARIIWLPKRFGHFSIEIIEAQALEAFIADAFSPLAVAG</sequence>
<dbReference type="Proteomes" id="UP001329505">
    <property type="component" value="Unassembled WGS sequence"/>
</dbReference>
<evidence type="ECO:0000313" key="4">
    <source>
        <dbReference type="EMBL" id="SEQ85302.1"/>
    </source>
</evidence>
<keyword evidence="1" id="KW-0479">Metal-binding</keyword>
<dbReference type="EMBL" id="CP083803">
    <property type="protein sequence ID" value="UXZ44004.1"/>
    <property type="molecule type" value="Genomic_DNA"/>
</dbReference>
<dbReference type="RefSeq" id="WP_094011108.1">
    <property type="nucleotide sequence ID" value="NZ_CATKPM010000044.1"/>
</dbReference>
<dbReference type="Proteomes" id="UP000199221">
    <property type="component" value="Unassembled WGS sequence"/>
</dbReference>
<dbReference type="Gene3D" id="3.10.180.10">
    <property type="entry name" value="2,3-Dihydroxybiphenyl 1,2-Dioxygenase, domain 1"/>
    <property type="match status" value="1"/>
</dbReference>
<gene>
    <name evidence="5" type="ORF">K7K07_18265</name>
    <name evidence="4" type="ORF">SAMN05216230_10478</name>
    <name evidence="3" type="ORF">V0R55_03565</name>
</gene>
<organism evidence="4 6">
    <name type="scientific">Pseudomonas soli</name>
    <dbReference type="NCBI Taxonomy" id="1306993"/>
    <lineage>
        <taxon>Bacteria</taxon>
        <taxon>Pseudomonadati</taxon>
        <taxon>Pseudomonadota</taxon>
        <taxon>Gammaproteobacteria</taxon>
        <taxon>Pseudomonadales</taxon>
        <taxon>Pseudomonadaceae</taxon>
        <taxon>Pseudomonas</taxon>
    </lineage>
</organism>
<evidence type="ECO:0000313" key="6">
    <source>
        <dbReference type="Proteomes" id="UP000199221"/>
    </source>
</evidence>
<dbReference type="PROSITE" id="PS51819">
    <property type="entry name" value="VOC"/>
    <property type="match status" value="1"/>
</dbReference>
<dbReference type="Proteomes" id="UP001209279">
    <property type="component" value="Chromosome"/>
</dbReference>
<dbReference type="AlphaFoldDB" id="A0A1H9JEN9"/>
<dbReference type="EMBL" id="FOEQ01000004">
    <property type="protein sequence ID" value="SEQ85302.1"/>
    <property type="molecule type" value="Genomic_DNA"/>
</dbReference>
<reference evidence="3 7" key="3">
    <citation type="submission" date="2024-01" db="EMBL/GenBank/DDBJ databases">
        <title>Unpublished Manusciprt.</title>
        <authorList>
            <person name="Duman M."/>
            <person name="Valdes E.G."/>
            <person name="Ajmi N."/>
            <person name="Altun S."/>
            <person name="Saticioglu I.B."/>
        </authorList>
    </citation>
    <scope>NUCLEOTIDE SEQUENCE [LARGE SCALE GENOMIC DNA]</scope>
    <source>
        <strain evidence="3 7">139P</strain>
    </source>
</reference>
<dbReference type="GO" id="GO:0046872">
    <property type="term" value="F:metal ion binding"/>
    <property type="evidence" value="ECO:0007669"/>
    <property type="project" value="UniProtKB-KW"/>
</dbReference>
<dbReference type="GO" id="GO:0046491">
    <property type="term" value="P:L-methylmalonyl-CoA metabolic process"/>
    <property type="evidence" value="ECO:0007669"/>
    <property type="project" value="TreeGrafter"/>
</dbReference>
<protein>
    <submittedName>
        <fullName evidence="4">Methylmalonyl-CoA/ethylmalonyl-CoA epimerase</fullName>
    </submittedName>
    <submittedName>
        <fullName evidence="3">VOC family protein</fullName>
    </submittedName>
</protein>
<dbReference type="EMBL" id="JAZDQQ010000002">
    <property type="protein sequence ID" value="MEE1879226.1"/>
    <property type="molecule type" value="Genomic_DNA"/>
</dbReference>
<evidence type="ECO:0000256" key="1">
    <source>
        <dbReference type="ARBA" id="ARBA00022723"/>
    </source>
</evidence>
<dbReference type="SUPFAM" id="SSF54593">
    <property type="entry name" value="Glyoxalase/Bleomycin resistance protein/Dihydroxybiphenyl dioxygenase"/>
    <property type="match status" value="1"/>
</dbReference>
<dbReference type="GeneID" id="93677491"/>
<dbReference type="PANTHER" id="PTHR43048:SF3">
    <property type="entry name" value="METHYLMALONYL-COA EPIMERASE, MITOCHONDRIAL"/>
    <property type="match status" value="1"/>
</dbReference>
<dbReference type="InterPro" id="IPR051785">
    <property type="entry name" value="MMCE/EMCE_epimerase"/>
</dbReference>
<dbReference type="InterPro" id="IPR004360">
    <property type="entry name" value="Glyas_Fos-R_dOase_dom"/>
</dbReference>
<dbReference type="GO" id="GO:0004493">
    <property type="term" value="F:methylmalonyl-CoA epimerase activity"/>
    <property type="evidence" value="ECO:0007669"/>
    <property type="project" value="TreeGrafter"/>
</dbReference>
<evidence type="ECO:0000313" key="7">
    <source>
        <dbReference type="Proteomes" id="UP001329505"/>
    </source>
</evidence>
<evidence type="ECO:0000259" key="2">
    <source>
        <dbReference type="PROSITE" id="PS51819"/>
    </source>
</evidence>
<keyword evidence="7" id="KW-1185">Reference proteome</keyword>
<name>A0A1H9JEN9_9PSED</name>
<dbReference type="Pfam" id="PF00903">
    <property type="entry name" value="Glyoxalase"/>
    <property type="match status" value="1"/>
</dbReference>
<dbReference type="InterPro" id="IPR029068">
    <property type="entry name" value="Glyas_Bleomycin-R_OHBP_Dase"/>
</dbReference>
<reference evidence="4 6" key="1">
    <citation type="submission" date="2016-10" db="EMBL/GenBank/DDBJ databases">
        <authorList>
            <person name="de Groot N.N."/>
        </authorList>
    </citation>
    <scope>NUCLEOTIDE SEQUENCE [LARGE SCALE GENOMIC DNA]</scope>
    <source>
        <strain evidence="4 6">LMG 27941</strain>
    </source>
</reference>